<proteinExistence type="inferred from homology"/>
<dbReference type="AlphaFoldDB" id="A0A2N7LFN1"/>
<dbReference type="Proteomes" id="UP000235387">
    <property type="component" value="Unassembled WGS sequence"/>
</dbReference>
<comment type="caution">
    <text evidence="4">The sequence shown here is derived from an EMBL/GenBank/DDBJ whole genome shotgun (WGS) entry which is preliminary data.</text>
</comment>
<organism evidence="4 5">
    <name type="scientific">Enterovibrio norvegicus</name>
    <dbReference type="NCBI Taxonomy" id="188144"/>
    <lineage>
        <taxon>Bacteria</taxon>
        <taxon>Pseudomonadati</taxon>
        <taxon>Pseudomonadota</taxon>
        <taxon>Gammaproteobacteria</taxon>
        <taxon>Vibrionales</taxon>
        <taxon>Vibrionaceae</taxon>
        <taxon>Enterovibrio</taxon>
    </lineage>
</organism>
<evidence type="ECO:0000256" key="2">
    <source>
        <dbReference type="ARBA" id="ARBA00022729"/>
    </source>
</evidence>
<reference evidence="5" key="1">
    <citation type="submission" date="2016-07" db="EMBL/GenBank/DDBJ databases">
        <title>Nontailed viruses are major unrecognized killers of bacteria in the ocean.</title>
        <authorList>
            <person name="Kauffman K."/>
            <person name="Hussain F."/>
            <person name="Yang J."/>
            <person name="Arevalo P."/>
            <person name="Brown J."/>
            <person name="Cutler M."/>
            <person name="Kelly L."/>
            <person name="Polz M.F."/>
        </authorList>
    </citation>
    <scope>NUCLEOTIDE SEQUENCE [LARGE SCALE GENOMIC DNA]</scope>
    <source>
        <strain evidence="5">10N.261.45.A10</strain>
    </source>
</reference>
<evidence type="ECO:0000313" key="5">
    <source>
        <dbReference type="Proteomes" id="UP000235387"/>
    </source>
</evidence>
<evidence type="ECO:0000256" key="1">
    <source>
        <dbReference type="ARBA" id="ARBA00008490"/>
    </source>
</evidence>
<evidence type="ECO:0000313" key="4">
    <source>
        <dbReference type="EMBL" id="PMN94266.1"/>
    </source>
</evidence>
<sequence precursor="true">MRKLILASLFAMLLPMSAHADVTLHLNNNVELLAFNGQAHKGTVFGTEEPIVLENGTQQIAFRYVASIEEGKDVTFVKSDVIVAKFNADDKEIHFDFPDVRTTKQAREFRKKPEFKLLDGSDSAVPFAQGTLEKSGFQLSRDYVSELQRFNQTAEPASLQLSATQVAAPVPTVRSGKVVVGDSVGKNEEEYQLHYWYQKADQETKNRFRAFINAN</sequence>
<dbReference type="RefSeq" id="WP_102318615.1">
    <property type="nucleotide sequence ID" value="NZ_MCYQ01000033.1"/>
</dbReference>
<dbReference type="EMBL" id="MDAL01000008">
    <property type="protein sequence ID" value="PMN94266.1"/>
    <property type="molecule type" value="Genomic_DNA"/>
</dbReference>
<comment type="similarity">
    <text evidence="1 3">Belongs to the UPF0319 family.</text>
</comment>
<name>A0A2N7LFN1_9GAMM</name>
<protein>
    <recommendedName>
        <fullName evidence="3">UPF0319 protein BCT23_10480</fullName>
    </recommendedName>
</protein>
<dbReference type="PANTHER" id="PTHR38108">
    <property type="entry name" value="UPF0319 PROTEIN YCCT"/>
    <property type="match status" value="1"/>
</dbReference>
<feature type="signal peptide" evidence="3">
    <location>
        <begin position="1"/>
        <end position="20"/>
    </location>
</feature>
<keyword evidence="2 3" id="KW-0732">Signal</keyword>
<dbReference type="InterPro" id="IPR018635">
    <property type="entry name" value="UPF0319"/>
</dbReference>
<feature type="chain" id="PRO_5015013899" description="UPF0319 protein BCT23_10480" evidence="3">
    <location>
        <begin position="21"/>
        <end position="215"/>
    </location>
</feature>
<dbReference type="Pfam" id="PF09829">
    <property type="entry name" value="DUF2057"/>
    <property type="match status" value="1"/>
</dbReference>
<evidence type="ECO:0000256" key="3">
    <source>
        <dbReference type="HAMAP-Rule" id="MF_00789"/>
    </source>
</evidence>
<gene>
    <name evidence="4" type="ORF">BCT23_10480</name>
</gene>
<accession>A0A2N7LFN1</accession>
<dbReference type="PANTHER" id="PTHR38108:SF1">
    <property type="entry name" value="UPF0319 PROTEIN YCCT"/>
    <property type="match status" value="1"/>
</dbReference>
<dbReference type="HAMAP" id="MF_00789">
    <property type="entry name" value="UPF0319"/>
    <property type="match status" value="1"/>
</dbReference>